<protein>
    <submittedName>
        <fullName evidence="2">Uncharacterized protein</fullName>
    </submittedName>
</protein>
<proteinExistence type="predicted"/>
<organism evidence="2 3">
    <name type="scientific">Candidatus Desulfosporosinus infrequens</name>
    <dbReference type="NCBI Taxonomy" id="2043169"/>
    <lineage>
        <taxon>Bacteria</taxon>
        <taxon>Bacillati</taxon>
        <taxon>Bacillota</taxon>
        <taxon>Clostridia</taxon>
        <taxon>Eubacteriales</taxon>
        <taxon>Desulfitobacteriaceae</taxon>
        <taxon>Desulfosporosinus</taxon>
    </lineage>
</organism>
<evidence type="ECO:0000313" key="2">
    <source>
        <dbReference type="EMBL" id="SPF43526.1"/>
    </source>
</evidence>
<gene>
    <name evidence="2" type="ORF">SBF1_2900008</name>
</gene>
<evidence type="ECO:0000313" key="3">
    <source>
        <dbReference type="Proteomes" id="UP000238916"/>
    </source>
</evidence>
<evidence type="ECO:0000256" key="1">
    <source>
        <dbReference type="SAM" id="Phobius"/>
    </source>
</evidence>
<dbReference type="OrthoDB" id="1798975at2"/>
<dbReference type="Proteomes" id="UP000238916">
    <property type="component" value="Unassembled WGS sequence"/>
</dbReference>
<keyword evidence="1" id="KW-0812">Transmembrane</keyword>
<accession>A0A2U3KV36</accession>
<dbReference type="AlphaFoldDB" id="A0A2U3KV36"/>
<keyword evidence="1" id="KW-1133">Transmembrane helix</keyword>
<feature type="transmembrane region" description="Helical" evidence="1">
    <location>
        <begin position="12"/>
        <end position="35"/>
    </location>
</feature>
<reference evidence="3" key="1">
    <citation type="submission" date="2018-02" db="EMBL/GenBank/DDBJ databases">
        <authorList>
            <person name="Hausmann B."/>
        </authorList>
    </citation>
    <scope>NUCLEOTIDE SEQUENCE [LARGE SCALE GENOMIC DNA]</scope>
    <source>
        <strain evidence="3">Peat soil MAG SbF1</strain>
    </source>
</reference>
<name>A0A2U3KV36_9FIRM</name>
<keyword evidence="1" id="KW-0472">Membrane</keyword>
<sequence>MLRLKNDERGLIALPVLMIFLLVMILAIGFVGVALKLMAAQRADFEVRAQSLLKDSIQTAINIPLPQGIETNNADLESNVLQLYAQKLPVPVGNLAVQNFTVYTDADADSPAPPGISGTISGSSVYVSLQVTWTMPPVLGISYTGTYPVCDLVSIPTYFAAGQQFN</sequence>
<dbReference type="EMBL" id="OMOF01000213">
    <property type="protein sequence ID" value="SPF43526.1"/>
    <property type="molecule type" value="Genomic_DNA"/>
</dbReference>